<dbReference type="InParanoid" id="A0A2R6RCF6"/>
<keyword evidence="20" id="KW-1185">Reference proteome</keyword>
<evidence type="ECO:0000256" key="6">
    <source>
        <dbReference type="ARBA" id="ARBA00022660"/>
    </source>
</evidence>
<dbReference type="PANTHER" id="PTHR31803:SF6">
    <property type="entry name" value="UBIQUINOL OXIDASE 2, MITOCHONDRIAL"/>
    <property type="match status" value="1"/>
</dbReference>
<keyword evidence="14 17" id="KW-0408">Iron</keyword>
<dbReference type="Gene3D" id="1.20.1260.140">
    <property type="entry name" value="Alternative oxidase"/>
    <property type="match status" value="1"/>
</dbReference>
<evidence type="ECO:0000313" key="19">
    <source>
        <dbReference type="EMBL" id="PSS26208.1"/>
    </source>
</evidence>
<dbReference type="InterPro" id="IPR002680">
    <property type="entry name" value="AOX"/>
</dbReference>
<dbReference type="AlphaFoldDB" id="A0A2R6RCF6"/>
<dbReference type="GO" id="GO:0046872">
    <property type="term" value="F:metal ion binding"/>
    <property type="evidence" value="ECO:0007669"/>
    <property type="project" value="UniProtKB-UniRule"/>
</dbReference>
<dbReference type="Proteomes" id="UP000241394">
    <property type="component" value="Chromosome LG7"/>
</dbReference>
<dbReference type="EMBL" id="NKQK01000007">
    <property type="protein sequence ID" value="PSS26208.1"/>
    <property type="molecule type" value="Genomic_DNA"/>
</dbReference>
<gene>
    <name evidence="19" type="ORF">CEY00_Acc07500</name>
</gene>
<dbReference type="GO" id="GO:0102721">
    <property type="term" value="F:ubiquinol:oxygen oxidoreductase activity"/>
    <property type="evidence" value="ECO:0007669"/>
    <property type="project" value="UniProtKB-EC"/>
</dbReference>
<dbReference type="GO" id="GO:0009916">
    <property type="term" value="F:alternative oxidase activity"/>
    <property type="evidence" value="ECO:0007669"/>
    <property type="project" value="UniProtKB-UniRule"/>
</dbReference>
<dbReference type="Pfam" id="PF01786">
    <property type="entry name" value="AOX"/>
    <property type="match status" value="1"/>
</dbReference>
<dbReference type="GO" id="GO:0098803">
    <property type="term" value="C:respiratory chain complex"/>
    <property type="evidence" value="ECO:0007669"/>
    <property type="project" value="UniProtKB-UniRule"/>
</dbReference>
<dbReference type="PANTHER" id="PTHR31803">
    <property type="entry name" value="ALTERNATIVE OXIDASE"/>
    <property type="match status" value="1"/>
</dbReference>
<evidence type="ECO:0000256" key="17">
    <source>
        <dbReference type="RuleBase" id="RU003779"/>
    </source>
</evidence>
<evidence type="ECO:0000256" key="7">
    <source>
        <dbReference type="ARBA" id="ARBA00022692"/>
    </source>
</evidence>
<evidence type="ECO:0000256" key="8">
    <source>
        <dbReference type="ARBA" id="ARBA00022723"/>
    </source>
</evidence>
<feature type="transmembrane region" description="Helical" evidence="18">
    <location>
        <begin position="167"/>
        <end position="186"/>
    </location>
</feature>
<dbReference type="FunFam" id="1.20.1260.140:FF:000001">
    <property type="entry name" value="Ubiquinol oxidase"/>
    <property type="match status" value="1"/>
</dbReference>
<dbReference type="STRING" id="1590841.A0A2R6RCF6"/>
<keyword evidence="8 17" id="KW-0479">Metal-binding</keyword>
<comment type="similarity">
    <text evidence="3 17">Belongs to the alternative oxidase family.</text>
</comment>
<keyword evidence="9" id="KW-0999">Mitochondrion inner membrane</keyword>
<dbReference type="Gramene" id="PSS26208">
    <property type="protein sequence ID" value="PSS26208"/>
    <property type="gene ID" value="CEY00_Acc07500"/>
</dbReference>
<dbReference type="OrthoDB" id="16906at2759"/>
<evidence type="ECO:0000256" key="11">
    <source>
        <dbReference type="ARBA" id="ARBA00022982"/>
    </source>
</evidence>
<evidence type="ECO:0000256" key="16">
    <source>
        <dbReference type="ARBA" id="ARBA00023136"/>
    </source>
</evidence>
<reference evidence="20" key="2">
    <citation type="journal article" date="2018" name="BMC Genomics">
        <title>A manually annotated Actinidia chinensis var. chinensis (kiwifruit) genome highlights the challenges associated with draft genomes and gene prediction in plants.</title>
        <authorList>
            <person name="Pilkington S.M."/>
            <person name="Crowhurst R."/>
            <person name="Hilario E."/>
            <person name="Nardozza S."/>
            <person name="Fraser L."/>
            <person name="Peng Y."/>
            <person name="Gunaseelan K."/>
            <person name="Simpson R."/>
            <person name="Tahir J."/>
            <person name="Deroles S.C."/>
            <person name="Templeton K."/>
            <person name="Luo Z."/>
            <person name="Davy M."/>
            <person name="Cheng C."/>
            <person name="McNeilage M."/>
            <person name="Scaglione D."/>
            <person name="Liu Y."/>
            <person name="Zhang Q."/>
            <person name="Datson P."/>
            <person name="De Silva N."/>
            <person name="Gardiner S.E."/>
            <person name="Bassett H."/>
            <person name="Chagne D."/>
            <person name="McCallum J."/>
            <person name="Dzierzon H."/>
            <person name="Deng C."/>
            <person name="Wang Y.Y."/>
            <person name="Barron L."/>
            <person name="Manako K."/>
            <person name="Bowen J."/>
            <person name="Foster T.M."/>
            <person name="Erridge Z.A."/>
            <person name="Tiffin H."/>
            <person name="Waite C.N."/>
            <person name="Davies K.M."/>
            <person name="Grierson E.P."/>
            <person name="Laing W.A."/>
            <person name="Kirk R."/>
            <person name="Chen X."/>
            <person name="Wood M."/>
            <person name="Montefiori M."/>
            <person name="Brummell D.A."/>
            <person name="Schwinn K.E."/>
            <person name="Catanach A."/>
            <person name="Fullerton C."/>
            <person name="Li D."/>
            <person name="Meiyalaghan S."/>
            <person name="Nieuwenhuizen N."/>
            <person name="Read N."/>
            <person name="Prakash R."/>
            <person name="Hunter D."/>
            <person name="Zhang H."/>
            <person name="McKenzie M."/>
            <person name="Knabel M."/>
            <person name="Harris A."/>
            <person name="Allan A.C."/>
            <person name="Gleave A."/>
            <person name="Chen A."/>
            <person name="Janssen B.J."/>
            <person name="Plunkett B."/>
            <person name="Ampomah-Dwamena C."/>
            <person name="Voogd C."/>
            <person name="Leif D."/>
            <person name="Lafferty D."/>
            <person name="Souleyre E.J.F."/>
            <person name="Varkonyi-Gasic E."/>
            <person name="Gambi F."/>
            <person name="Hanley J."/>
            <person name="Yao J.L."/>
            <person name="Cheung J."/>
            <person name="David K.M."/>
            <person name="Warren B."/>
            <person name="Marsh K."/>
            <person name="Snowden K.C."/>
            <person name="Lin-Wang K."/>
            <person name="Brian L."/>
            <person name="Martinez-Sanchez M."/>
            <person name="Wang M."/>
            <person name="Ileperuma N."/>
            <person name="Macnee N."/>
            <person name="Campin R."/>
            <person name="McAtee P."/>
            <person name="Drummond R.S.M."/>
            <person name="Espley R.V."/>
            <person name="Ireland H.S."/>
            <person name="Wu R."/>
            <person name="Atkinson R.G."/>
            <person name="Karunairetnam S."/>
            <person name="Bulley S."/>
            <person name="Chunkath S."/>
            <person name="Hanley Z."/>
            <person name="Storey R."/>
            <person name="Thrimawithana A.H."/>
            <person name="Thomson S."/>
            <person name="David C."/>
            <person name="Testolin R."/>
            <person name="Huang H."/>
            <person name="Hellens R.P."/>
            <person name="Schaffer R.J."/>
        </authorList>
    </citation>
    <scope>NUCLEOTIDE SEQUENCE [LARGE SCALE GENOMIC DNA]</scope>
    <source>
        <strain evidence="20">cv. Red5</strain>
    </source>
</reference>
<keyword evidence="10" id="KW-0809">Transit peptide</keyword>
<organism evidence="19 20">
    <name type="scientific">Actinidia chinensis var. chinensis</name>
    <name type="common">Chinese soft-hair kiwi</name>
    <dbReference type="NCBI Taxonomy" id="1590841"/>
    <lineage>
        <taxon>Eukaryota</taxon>
        <taxon>Viridiplantae</taxon>
        <taxon>Streptophyta</taxon>
        <taxon>Embryophyta</taxon>
        <taxon>Tracheophyta</taxon>
        <taxon>Spermatophyta</taxon>
        <taxon>Magnoliopsida</taxon>
        <taxon>eudicotyledons</taxon>
        <taxon>Gunneridae</taxon>
        <taxon>Pentapetalae</taxon>
        <taxon>asterids</taxon>
        <taxon>Ericales</taxon>
        <taxon>Actinidiaceae</taxon>
        <taxon>Actinidia</taxon>
    </lineage>
</organism>
<keyword evidence="5" id="KW-0813">Transport</keyword>
<evidence type="ECO:0000256" key="15">
    <source>
        <dbReference type="ARBA" id="ARBA00023128"/>
    </source>
</evidence>
<dbReference type="OMA" id="MMVSSYW"/>
<keyword evidence="15" id="KW-0496">Mitochondrion</keyword>
<keyword evidence="16 17" id="KW-0472">Membrane</keyword>
<keyword evidence="7 17" id="KW-0812">Transmembrane</keyword>
<keyword evidence="12 18" id="KW-1133">Transmembrane helix</keyword>
<evidence type="ECO:0000256" key="1">
    <source>
        <dbReference type="ARBA" id="ARBA00001192"/>
    </source>
</evidence>
<evidence type="ECO:0000313" key="20">
    <source>
        <dbReference type="Proteomes" id="UP000241394"/>
    </source>
</evidence>
<accession>A0A2R6RCF6</accession>
<comment type="subcellular location">
    <subcellularLocation>
        <location evidence="2">Mitochondrion inner membrane</location>
        <topology evidence="2">Multi-pass membrane protein</topology>
    </subcellularLocation>
</comment>
<evidence type="ECO:0000256" key="3">
    <source>
        <dbReference type="ARBA" id="ARBA00008388"/>
    </source>
</evidence>
<name>A0A2R6RCF6_ACTCC</name>
<dbReference type="GO" id="GO:0010230">
    <property type="term" value="P:alternative respiration"/>
    <property type="evidence" value="ECO:0007669"/>
    <property type="project" value="TreeGrafter"/>
</dbReference>
<protein>
    <recommendedName>
        <fullName evidence="17">Ubiquinol oxidase</fullName>
        <ecNumber evidence="17">1.10.3.11</ecNumber>
    </recommendedName>
</protein>
<evidence type="ECO:0000256" key="4">
    <source>
        <dbReference type="ARBA" id="ARBA00011748"/>
    </source>
</evidence>
<evidence type="ECO:0000256" key="9">
    <source>
        <dbReference type="ARBA" id="ARBA00022792"/>
    </source>
</evidence>
<proteinExistence type="inferred from homology"/>
<dbReference type="GO" id="GO:0005743">
    <property type="term" value="C:mitochondrial inner membrane"/>
    <property type="evidence" value="ECO:0007669"/>
    <property type="project" value="UniProtKB-SubCell"/>
</dbReference>
<dbReference type="EC" id="1.10.3.11" evidence="17"/>
<evidence type="ECO:0000256" key="10">
    <source>
        <dbReference type="ARBA" id="ARBA00022946"/>
    </source>
</evidence>
<comment type="cofactor">
    <cofactor evidence="17">
        <name>Fe cation</name>
        <dbReference type="ChEBI" id="CHEBI:24875"/>
    </cofactor>
    <text evidence="17">Binds 2 iron ions per subunit.</text>
</comment>
<comment type="subunit">
    <text evidence="4">Homodimer; disulfide-linked.</text>
</comment>
<reference evidence="19 20" key="1">
    <citation type="submission" date="2017-07" db="EMBL/GenBank/DDBJ databases">
        <title>An improved, manually edited Actinidia chinensis var. chinensis (kiwifruit) genome highlights the challenges associated with draft genomes and gene prediction in plants.</title>
        <authorList>
            <person name="Pilkington S."/>
            <person name="Crowhurst R."/>
            <person name="Hilario E."/>
            <person name="Nardozza S."/>
            <person name="Fraser L."/>
            <person name="Peng Y."/>
            <person name="Gunaseelan K."/>
            <person name="Simpson R."/>
            <person name="Tahir J."/>
            <person name="Deroles S."/>
            <person name="Templeton K."/>
            <person name="Luo Z."/>
            <person name="Davy M."/>
            <person name="Cheng C."/>
            <person name="Mcneilage M."/>
            <person name="Scaglione D."/>
            <person name="Liu Y."/>
            <person name="Zhang Q."/>
            <person name="Datson P."/>
            <person name="De Silva N."/>
            <person name="Gardiner S."/>
            <person name="Bassett H."/>
            <person name="Chagne D."/>
            <person name="Mccallum J."/>
            <person name="Dzierzon H."/>
            <person name="Deng C."/>
            <person name="Wang Y.-Y."/>
            <person name="Barron N."/>
            <person name="Manako K."/>
            <person name="Bowen J."/>
            <person name="Foster T."/>
            <person name="Erridge Z."/>
            <person name="Tiffin H."/>
            <person name="Waite C."/>
            <person name="Davies K."/>
            <person name="Grierson E."/>
            <person name="Laing W."/>
            <person name="Kirk R."/>
            <person name="Chen X."/>
            <person name="Wood M."/>
            <person name="Montefiori M."/>
            <person name="Brummell D."/>
            <person name="Schwinn K."/>
            <person name="Catanach A."/>
            <person name="Fullerton C."/>
            <person name="Li D."/>
            <person name="Meiyalaghan S."/>
            <person name="Nieuwenhuizen N."/>
            <person name="Read N."/>
            <person name="Prakash R."/>
            <person name="Hunter D."/>
            <person name="Zhang H."/>
            <person name="Mckenzie M."/>
            <person name="Knabel M."/>
            <person name="Harris A."/>
            <person name="Allan A."/>
            <person name="Chen A."/>
            <person name="Janssen B."/>
            <person name="Plunkett B."/>
            <person name="Dwamena C."/>
            <person name="Voogd C."/>
            <person name="Leif D."/>
            <person name="Lafferty D."/>
            <person name="Souleyre E."/>
            <person name="Varkonyi-Gasic E."/>
            <person name="Gambi F."/>
            <person name="Hanley J."/>
            <person name="Yao J.-L."/>
            <person name="Cheung J."/>
            <person name="David K."/>
            <person name="Warren B."/>
            <person name="Marsh K."/>
            <person name="Snowden K."/>
            <person name="Lin-Wang K."/>
            <person name="Brian L."/>
            <person name="Martinez-Sanchez M."/>
            <person name="Wang M."/>
            <person name="Ileperuma N."/>
            <person name="Macnee N."/>
            <person name="Campin R."/>
            <person name="Mcatee P."/>
            <person name="Drummond R."/>
            <person name="Espley R."/>
            <person name="Ireland H."/>
            <person name="Wu R."/>
            <person name="Atkinson R."/>
            <person name="Karunairetnam S."/>
            <person name="Bulley S."/>
            <person name="Chunkath S."/>
            <person name="Hanley Z."/>
            <person name="Storey R."/>
            <person name="Thrimawithana A."/>
            <person name="Thomson S."/>
            <person name="David C."/>
            <person name="Testolin R."/>
        </authorList>
    </citation>
    <scope>NUCLEOTIDE SEQUENCE [LARGE SCALE GENOMIC DNA]</scope>
    <source>
        <strain evidence="20">cv. Red5</strain>
        <tissue evidence="19">Young leaf</tissue>
    </source>
</reference>
<dbReference type="InterPro" id="IPR038659">
    <property type="entry name" value="AOX_sf"/>
</dbReference>
<keyword evidence="11 17" id="KW-0249">Electron transport</keyword>
<sequence length="341" mass="38832">MNRFVARAVLIGGRRCNWYLSAPSPAAEAAAVVVRPFDDTAEHCWASIGGAQWRRAMSSAAERTSAVAEKDRKETAVAEMEKEKAESGVLVSSYWGISRPKITREDGTEWPWNCFMPWETYRADLSIDLGKHHVPKTFLDKVAFRTVKILRIPTDIFFRRRYGCRAMMLETVAAVPGMVGGMLLHLRSLRKFEHSGGWIKALLEEAENERMHLMTMVELVKPKWYERILVLTVQGVFFNAFFALYLLSPKLAHRVVGYLEEEAIHSYTEYLKDIDSGKIENVPAPAIAIDYWRLPKDSTLKDVITVIRADEAHHRDVNHFASDIHYQGKDLKEAPAPVGYH</sequence>
<evidence type="ECO:0000256" key="18">
    <source>
        <dbReference type="SAM" id="Phobius"/>
    </source>
</evidence>
<comment type="caution">
    <text evidence="19">The sequence shown here is derived from an EMBL/GenBank/DDBJ whole genome shotgun (WGS) entry which is preliminary data.</text>
</comment>
<dbReference type="CDD" id="cd01053">
    <property type="entry name" value="AOX"/>
    <property type="match status" value="1"/>
</dbReference>
<evidence type="ECO:0000256" key="13">
    <source>
        <dbReference type="ARBA" id="ARBA00023002"/>
    </source>
</evidence>
<keyword evidence="13 17" id="KW-0560">Oxidoreductase</keyword>
<feature type="transmembrane region" description="Helical" evidence="18">
    <location>
        <begin position="228"/>
        <end position="247"/>
    </location>
</feature>
<evidence type="ECO:0000256" key="5">
    <source>
        <dbReference type="ARBA" id="ARBA00022448"/>
    </source>
</evidence>
<keyword evidence="6 17" id="KW-0679">Respiratory chain</keyword>
<evidence type="ECO:0000256" key="2">
    <source>
        <dbReference type="ARBA" id="ARBA00004448"/>
    </source>
</evidence>
<evidence type="ECO:0000256" key="12">
    <source>
        <dbReference type="ARBA" id="ARBA00022989"/>
    </source>
</evidence>
<comment type="catalytic activity">
    <reaction evidence="1 17">
        <text>2 a ubiquinol + O2 = 2 a ubiquinone + 2 H2O</text>
        <dbReference type="Rhea" id="RHEA:30255"/>
        <dbReference type="Rhea" id="RHEA-COMP:9565"/>
        <dbReference type="Rhea" id="RHEA-COMP:9566"/>
        <dbReference type="ChEBI" id="CHEBI:15377"/>
        <dbReference type="ChEBI" id="CHEBI:15379"/>
        <dbReference type="ChEBI" id="CHEBI:16389"/>
        <dbReference type="ChEBI" id="CHEBI:17976"/>
        <dbReference type="EC" id="1.10.3.11"/>
    </reaction>
</comment>
<evidence type="ECO:0000256" key="14">
    <source>
        <dbReference type="ARBA" id="ARBA00023004"/>
    </source>
</evidence>
<dbReference type="GO" id="GO:0106292">
    <property type="term" value="F:superoxide-generating NADPH oxidase activity"/>
    <property type="evidence" value="ECO:0007669"/>
    <property type="project" value="UniProtKB-ARBA"/>
</dbReference>